<dbReference type="NCBIfam" id="TIGR00460">
    <property type="entry name" value="fmt"/>
    <property type="match status" value="1"/>
</dbReference>
<evidence type="ECO:0000256" key="5">
    <source>
        <dbReference type="ARBA" id="ARBA00022917"/>
    </source>
</evidence>
<dbReference type="PANTHER" id="PTHR11138">
    <property type="entry name" value="METHIONYL-TRNA FORMYLTRANSFERASE"/>
    <property type="match status" value="1"/>
</dbReference>
<comment type="caution">
    <text evidence="8">The sequence shown here is derived from an EMBL/GenBank/DDBJ whole genome shotgun (WGS) entry which is preliminary data.</text>
</comment>
<dbReference type="InterPro" id="IPR005794">
    <property type="entry name" value="Fmt"/>
</dbReference>
<feature type="domain" description="Formyl transferase N-terminal" evidence="6">
    <location>
        <begin position="106"/>
        <end position="206"/>
    </location>
</feature>
<dbReference type="GO" id="GO:0004479">
    <property type="term" value="F:methionyl-tRNA formyltransferase activity"/>
    <property type="evidence" value="ECO:0007669"/>
    <property type="project" value="UniProtKB-EC"/>
</dbReference>
<dbReference type="Pfam" id="PF02911">
    <property type="entry name" value="Formyl_trans_C"/>
    <property type="match status" value="1"/>
</dbReference>
<organism evidence="8 9">
    <name type="scientific">Megalurothrips usitatus</name>
    <name type="common">bean blossom thrips</name>
    <dbReference type="NCBI Taxonomy" id="439358"/>
    <lineage>
        <taxon>Eukaryota</taxon>
        <taxon>Metazoa</taxon>
        <taxon>Ecdysozoa</taxon>
        <taxon>Arthropoda</taxon>
        <taxon>Hexapoda</taxon>
        <taxon>Insecta</taxon>
        <taxon>Pterygota</taxon>
        <taxon>Neoptera</taxon>
        <taxon>Paraneoptera</taxon>
        <taxon>Thysanoptera</taxon>
        <taxon>Terebrantia</taxon>
        <taxon>Thripoidea</taxon>
        <taxon>Thripidae</taxon>
        <taxon>Megalurothrips</taxon>
    </lineage>
</organism>
<keyword evidence="4" id="KW-0808">Transferase</keyword>
<dbReference type="EMBL" id="JAPTSV010000005">
    <property type="protein sequence ID" value="KAJ1527825.1"/>
    <property type="molecule type" value="Genomic_DNA"/>
</dbReference>
<dbReference type="CDD" id="cd08646">
    <property type="entry name" value="FMT_core_Met-tRNA-FMT_N"/>
    <property type="match status" value="1"/>
</dbReference>
<dbReference type="PANTHER" id="PTHR11138:SF5">
    <property type="entry name" value="METHIONYL-TRNA FORMYLTRANSFERASE, MITOCHONDRIAL"/>
    <property type="match status" value="1"/>
</dbReference>
<dbReference type="InterPro" id="IPR041711">
    <property type="entry name" value="Met-tRNA-FMT_N"/>
</dbReference>
<proteinExistence type="inferred from homology"/>
<evidence type="ECO:0000256" key="3">
    <source>
        <dbReference type="ARBA" id="ARBA00014185"/>
    </source>
</evidence>
<dbReference type="Pfam" id="PF00551">
    <property type="entry name" value="Formyl_trans_N"/>
    <property type="match status" value="1"/>
</dbReference>
<keyword evidence="9" id="KW-1185">Reference proteome</keyword>
<feature type="domain" description="Formyl transferase C-terminal" evidence="7">
    <location>
        <begin position="232"/>
        <end position="334"/>
    </location>
</feature>
<dbReference type="InterPro" id="IPR011034">
    <property type="entry name" value="Formyl_transferase-like_C_sf"/>
</dbReference>
<accession>A0AAV7XPT2</accession>
<protein>
    <recommendedName>
        <fullName evidence="3">Methionyl-tRNA formyltransferase, mitochondrial</fullName>
        <ecNumber evidence="2">2.1.2.9</ecNumber>
    </recommendedName>
</protein>
<dbReference type="SUPFAM" id="SSF50486">
    <property type="entry name" value="FMT C-terminal domain-like"/>
    <property type="match status" value="1"/>
</dbReference>
<keyword evidence="5" id="KW-0648">Protein biosynthesis</keyword>
<reference evidence="8" key="1">
    <citation type="submission" date="2022-12" db="EMBL/GenBank/DDBJ databases">
        <title>Chromosome-level genome assembly of the bean flower thrips Megalurothrips usitatus.</title>
        <authorList>
            <person name="Ma L."/>
            <person name="Liu Q."/>
            <person name="Li H."/>
            <person name="Cai W."/>
        </authorList>
    </citation>
    <scope>NUCLEOTIDE SEQUENCE</scope>
    <source>
        <strain evidence="8">Cailab_2022a</strain>
    </source>
</reference>
<dbReference type="InterPro" id="IPR005793">
    <property type="entry name" value="Formyl_trans_C"/>
</dbReference>
<dbReference type="Gene3D" id="3.40.50.12230">
    <property type="match status" value="1"/>
</dbReference>
<evidence type="ECO:0000259" key="7">
    <source>
        <dbReference type="Pfam" id="PF02911"/>
    </source>
</evidence>
<dbReference type="SUPFAM" id="SSF53328">
    <property type="entry name" value="Formyltransferase"/>
    <property type="match status" value="1"/>
</dbReference>
<name>A0AAV7XPT2_9NEOP</name>
<dbReference type="GO" id="GO:0005739">
    <property type="term" value="C:mitochondrion"/>
    <property type="evidence" value="ECO:0007669"/>
    <property type="project" value="TreeGrafter"/>
</dbReference>
<dbReference type="Proteomes" id="UP001075354">
    <property type="component" value="Chromosome 5"/>
</dbReference>
<evidence type="ECO:0000259" key="6">
    <source>
        <dbReference type="Pfam" id="PF00551"/>
    </source>
</evidence>
<comment type="similarity">
    <text evidence="1">Belongs to the Fmt family.</text>
</comment>
<dbReference type="EC" id="2.1.2.9" evidence="2"/>
<evidence type="ECO:0000256" key="2">
    <source>
        <dbReference type="ARBA" id="ARBA00012261"/>
    </source>
</evidence>
<evidence type="ECO:0000256" key="1">
    <source>
        <dbReference type="ARBA" id="ARBA00010699"/>
    </source>
</evidence>
<dbReference type="InterPro" id="IPR036477">
    <property type="entry name" value="Formyl_transf_N_sf"/>
</dbReference>
<evidence type="ECO:0000256" key="4">
    <source>
        <dbReference type="ARBA" id="ARBA00022679"/>
    </source>
</evidence>
<evidence type="ECO:0000313" key="8">
    <source>
        <dbReference type="EMBL" id="KAJ1527825.1"/>
    </source>
</evidence>
<evidence type="ECO:0000313" key="9">
    <source>
        <dbReference type="Proteomes" id="UP001075354"/>
    </source>
</evidence>
<dbReference type="InterPro" id="IPR002376">
    <property type="entry name" value="Formyl_transf_N"/>
</dbReference>
<gene>
    <name evidence="8" type="ORF">ONE63_007769</name>
</gene>
<dbReference type="AlphaFoldDB" id="A0AAV7XPT2"/>
<sequence length="347" mass="39308">MAFRTTRVFRKRSCLHRHLAIIRSKNSEAFNDKPLRIHSWKVMFFGTDDFSIGSLTKLKNELKSNQMISKLEIVTSKWHLNPVKLFGQKEGLVVHDWPIAQHALQGFDIGVVASFGHLIPKRVIEAFPLGMVNVHGSLLPRWRGAAPVNYAIMHGDTVTGVSIMRIRPHTFDKGEVLSRQEVSIHPNETALELRARLSEVGGKELISCMQRLPECLEDAHPQPEEGICYAPKLTPELGVIDFKKMTAKCIFDRFRALYGIIPIVTTWMDLKLILHEVSLNNFTFGEGSVPGNVQVCKRSKSLVIKCCDNSLLIVKRIAPFRKKPISAIEFYNGYLSKKSKTCWNFGE</sequence>